<dbReference type="Proteomes" id="UP000507470">
    <property type="component" value="Unassembled WGS sequence"/>
</dbReference>
<evidence type="ECO:0000313" key="2">
    <source>
        <dbReference type="EMBL" id="CAC5421447.1"/>
    </source>
</evidence>
<dbReference type="Gene3D" id="3.60.10.10">
    <property type="entry name" value="Endonuclease/exonuclease/phosphatase"/>
    <property type="match status" value="1"/>
</dbReference>
<reference evidence="2 3" key="1">
    <citation type="submission" date="2020-06" db="EMBL/GenBank/DDBJ databases">
        <authorList>
            <person name="Li R."/>
            <person name="Bekaert M."/>
        </authorList>
    </citation>
    <scope>NUCLEOTIDE SEQUENCE [LARGE SCALE GENOMIC DNA]</scope>
    <source>
        <strain evidence="3">wild</strain>
    </source>
</reference>
<keyword evidence="3" id="KW-1185">Reference proteome</keyword>
<proteinExistence type="predicted"/>
<dbReference type="SUPFAM" id="SSF56219">
    <property type="entry name" value="DNase I-like"/>
    <property type="match status" value="1"/>
</dbReference>
<organism evidence="2 3">
    <name type="scientific">Mytilus coruscus</name>
    <name type="common">Sea mussel</name>
    <dbReference type="NCBI Taxonomy" id="42192"/>
    <lineage>
        <taxon>Eukaryota</taxon>
        <taxon>Metazoa</taxon>
        <taxon>Spiralia</taxon>
        <taxon>Lophotrochozoa</taxon>
        <taxon>Mollusca</taxon>
        <taxon>Bivalvia</taxon>
        <taxon>Autobranchia</taxon>
        <taxon>Pteriomorphia</taxon>
        <taxon>Mytilida</taxon>
        <taxon>Mytiloidea</taxon>
        <taxon>Mytilidae</taxon>
        <taxon>Mytilinae</taxon>
        <taxon>Mytilus</taxon>
    </lineage>
</organism>
<evidence type="ECO:0000259" key="1">
    <source>
        <dbReference type="Pfam" id="PF14529"/>
    </source>
</evidence>
<protein>
    <recommendedName>
        <fullName evidence="1">Endonuclease/exonuclease/phosphatase domain-containing protein</fullName>
    </recommendedName>
</protein>
<accession>A0A6J8EM78</accession>
<dbReference type="AlphaFoldDB" id="A0A6J8EM78"/>
<dbReference type="OrthoDB" id="7476844at2759"/>
<dbReference type="Pfam" id="PF14529">
    <property type="entry name" value="Exo_endo_phos_2"/>
    <property type="match status" value="1"/>
</dbReference>
<dbReference type="EMBL" id="CACVKT020009354">
    <property type="protein sequence ID" value="CAC5421447.1"/>
    <property type="molecule type" value="Genomic_DNA"/>
</dbReference>
<dbReference type="GO" id="GO:0003824">
    <property type="term" value="F:catalytic activity"/>
    <property type="evidence" value="ECO:0007669"/>
    <property type="project" value="InterPro"/>
</dbReference>
<dbReference type="InterPro" id="IPR036691">
    <property type="entry name" value="Endo/exonu/phosph_ase_sf"/>
</dbReference>
<feature type="domain" description="Endonuclease/exonuclease/phosphatase" evidence="1">
    <location>
        <begin position="17"/>
        <end position="125"/>
    </location>
</feature>
<dbReference type="InterPro" id="IPR005135">
    <property type="entry name" value="Endo/exonuclease/phosphatase"/>
</dbReference>
<gene>
    <name evidence="2" type="ORF">MCOR_53575</name>
</gene>
<evidence type="ECO:0000313" key="3">
    <source>
        <dbReference type="Proteomes" id="UP000507470"/>
    </source>
</evidence>
<name>A0A6J8EM78_MYTCO</name>
<sequence>MLGTPYTIFIYVNLPCRGSNNHFTELNECLDHVLEIYKNTHQLIIGGDLNENIYSLTNSQRKTAICNFMTEHKLSTVEIGITFVHPSGQAISAIDYILYQDQYKEHIFKIEEQELQSNVSDHTPLLLSLKCDISYKRSKEHTNTKNCKVNWTR</sequence>